<evidence type="ECO:0000313" key="2">
    <source>
        <dbReference type="EMBL" id="SHJ07181.1"/>
    </source>
</evidence>
<comment type="caution">
    <text evidence="2">The sequence shown here is derived from an EMBL/GenBank/DDBJ whole genome shotgun (WGS) entry which is preliminary data.</text>
</comment>
<proteinExistence type="predicted"/>
<dbReference type="Gene3D" id="3.40.50.10400">
    <property type="entry name" value="Hypothetical protein PA1492"/>
    <property type="match status" value="1"/>
</dbReference>
<dbReference type="EMBL" id="FQZR01000003">
    <property type="protein sequence ID" value="SHJ07181.1"/>
    <property type="molecule type" value="Genomic_DNA"/>
</dbReference>
<accession>A0A8G2F8X9</accession>
<dbReference type="AlphaFoldDB" id="A0A8G2F8X9"/>
<evidence type="ECO:0000313" key="1">
    <source>
        <dbReference type="EMBL" id="MEZ6853658.1"/>
    </source>
</evidence>
<name>A0A8G2F8X9_9BACT</name>
<keyword evidence="4" id="KW-1185">Reference proteome</keyword>
<sequence length="145" mass="16171">MINLLLTCPDINSNSSNELIQFNIVSRTVAQIMSNGMGVFSPALHKYSIEKNSKSSLESSFWKQFHSSFLSWADALLVLDLPEVDNCFEVQEVITIFRNAEKPVRFITPDLSNAQLGVLLSDLTIKQHTQLGVSCQALQDLPTIN</sequence>
<reference evidence="1 4" key="2">
    <citation type="submission" date="2024-07" db="EMBL/GenBank/DDBJ databases">
        <title>Active virus-host system and metabolic interactions in a Lokiarchaeon culture.</title>
        <authorList>
            <person name="Ponce Toledo R.I."/>
            <person name="Rodrigues Oliveira T."/>
            <person name="Schleper C."/>
        </authorList>
    </citation>
    <scope>NUCLEOTIDE SEQUENCE [LARGE SCALE GENOMIC DNA]</scope>
    <source>
        <strain evidence="1 4">B35</strain>
    </source>
</reference>
<evidence type="ECO:0000313" key="4">
    <source>
        <dbReference type="Proteomes" id="UP001568358"/>
    </source>
</evidence>
<dbReference type="Proteomes" id="UP000184001">
    <property type="component" value="Unassembled WGS sequence"/>
</dbReference>
<dbReference type="RefSeq" id="WP_020000486.1">
    <property type="nucleotide sequence ID" value="NZ_CP192219.1"/>
</dbReference>
<organism evidence="2 3">
    <name type="scientific">Halodesulfovibrio aestuarii</name>
    <dbReference type="NCBI Taxonomy" id="126333"/>
    <lineage>
        <taxon>Bacteria</taxon>
        <taxon>Pseudomonadati</taxon>
        <taxon>Thermodesulfobacteriota</taxon>
        <taxon>Desulfovibrionia</taxon>
        <taxon>Desulfovibrionales</taxon>
        <taxon>Desulfovibrionaceae</taxon>
        <taxon>Halodesulfovibrio</taxon>
    </lineage>
</organism>
<dbReference type="Proteomes" id="UP001568358">
    <property type="component" value="Unassembled WGS sequence"/>
</dbReference>
<dbReference type="EMBL" id="JBFSOO010000005">
    <property type="protein sequence ID" value="MEZ6853658.1"/>
    <property type="molecule type" value="Genomic_DNA"/>
</dbReference>
<evidence type="ECO:0000313" key="3">
    <source>
        <dbReference type="Proteomes" id="UP000184001"/>
    </source>
</evidence>
<reference evidence="2 3" key="1">
    <citation type="submission" date="2016-11" db="EMBL/GenBank/DDBJ databases">
        <authorList>
            <person name="Varghese N."/>
            <person name="Submissions S."/>
        </authorList>
    </citation>
    <scope>NUCLEOTIDE SEQUENCE [LARGE SCALE GENOMIC DNA]</scope>
    <source>
        <strain evidence="2 3">DSM 17919</strain>
    </source>
</reference>
<protein>
    <submittedName>
        <fullName evidence="1">DUF1937 family protein</fullName>
    </submittedName>
</protein>
<gene>
    <name evidence="1" type="ORF">AB2Z07_08970</name>
    <name evidence="2" type="ORF">SAMN05660830_01551</name>
</gene>